<feature type="repeat" description="WD" evidence="3">
    <location>
        <begin position="183"/>
        <end position="221"/>
    </location>
</feature>
<dbReference type="PANTHER" id="PTHR22847:SF637">
    <property type="entry name" value="WD REPEAT DOMAIN 5B"/>
    <property type="match status" value="1"/>
</dbReference>
<feature type="repeat" description="WD" evidence="3">
    <location>
        <begin position="223"/>
        <end position="264"/>
    </location>
</feature>
<dbReference type="PRINTS" id="PR00320">
    <property type="entry name" value="GPROTEINBRPT"/>
</dbReference>
<dbReference type="InterPro" id="IPR020472">
    <property type="entry name" value="WD40_PAC1"/>
</dbReference>
<name>A0A8H3CH37_9AGAM</name>
<dbReference type="CDD" id="cd00200">
    <property type="entry name" value="WD40"/>
    <property type="match status" value="1"/>
</dbReference>
<gene>
    <name evidence="4" type="ORF">RDB_LOCUS79187</name>
</gene>
<protein>
    <recommendedName>
        <fullName evidence="6">WD40 repeat-like protein</fullName>
    </recommendedName>
</protein>
<dbReference type="SMART" id="SM00320">
    <property type="entry name" value="WD40"/>
    <property type="match status" value="7"/>
</dbReference>
<dbReference type="Pfam" id="PF00400">
    <property type="entry name" value="WD40"/>
    <property type="match status" value="6"/>
</dbReference>
<proteinExistence type="predicted"/>
<dbReference type="SUPFAM" id="SSF50998">
    <property type="entry name" value="Quinoprotein alcohol dehydrogenase-like"/>
    <property type="match status" value="1"/>
</dbReference>
<accession>A0A8H3CH37</accession>
<reference evidence="4" key="1">
    <citation type="submission" date="2021-01" db="EMBL/GenBank/DDBJ databases">
        <authorList>
            <person name="Kaushik A."/>
        </authorList>
    </citation>
    <scope>NUCLEOTIDE SEQUENCE</scope>
    <source>
        <strain evidence="4">Type strain: AG8-Rh-89/</strain>
    </source>
</reference>
<evidence type="ECO:0000256" key="1">
    <source>
        <dbReference type="ARBA" id="ARBA00022574"/>
    </source>
</evidence>
<dbReference type="GO" id="GO:1990234">
    <property type="term" value="C:transferase complex"/>
    <property type="evidence" value="ECO:0007669"/>
    <property type="project" value="UniProtKB-ARBA"/>
</dbReference>
<dbReference type="PROSITE" id="PS50082">
    <property type="entry name" value="WD_REPEATS_2"/>
    <property type="match status" value="6"/>
</dbReference>
<evidence type="ECO:0000313" key="5">
    <source>
        <dbReference type="Proteomes" id="UP000663850"/>
    </source>
</evidence>
<feature type="repeat" description="WD" evidence="3">
    <location>
        <begin position="4"/>
        <end position="45"/>
    </location>
</feature>
<dbReference type="Proteomes" id="UP000663850">
    <property type="component" value="Unassembled WGS sequence"/>
</dbReference>
<dbReference type="AlphaFoldDB" id="A0A8H3CH37"/>
<evidence type="ECO:0000256" key="3">
    <source>
        <dbReference type="PROSITE-ProRule" id="PRU00221"/>
    </source>
</evidence>
<dbReference type="Gene3D" id="2.130.10.10">
    <property type="entry name" value="YVTN repeat-like/Quinoprotein amine dehydrogenase"/>
    <property type="match status" value="3"/>
</dbReference>
<dbReference type="PROSITE" id="PS00678">
    <property type="entry name" value="WD_REPEATS_1"/>
    <property type="match status" value="2"/>
</dbReference>
<evidence type="ECO:0008006" key="6">
    <source>
        <dbReference type="Google" id="ProtNLM"/>
    </source>
</evidence>
<dbReference type="InterPro" id="IPR001680">
    <property type="entry name" value="WD40_rpt"/>
</dbReference>
<comment type="caution">
    <text evidence="4">The sequence shown here is derived from an EMBL/GenBank/DDBJ whole genome shotgun (WGS) entry which is preliminary data.</text>
</comment>
<sequence length="410" mass="44991">MIVHEGHAGEVRSVVFSPDGKSVVSGSGDKTVRMWDAHGSSPIGEPLRRHRYWVSSVSYSPLGDLIASGSWDNTIRLWDPSTGQQSGEALKGINPISSISFSPDAQLIASSLGSLSPFYPAHSVQLWEVQTRKVASGLMRGHSADVNSVLFSPDGAFLVSGSDDRTIRVWDIEQETSILGLRHTGRVRSTAFSPDSAQMVFCSDDRTVRFWDPRTGQTIGDPFTGHTESVESVSFFPQGTYVASASSDKTVRLWDVRTGRQLGQPFRGHTNRVTSVAFSPCGQFVASGSRDFKVIIRRILGEDQYPSVDDDTEPQEVNSRMSTQQIFECLCRAGCIDLSLQMDTRQETARIVSGGGFGDIWKGAMHTGVKVAIKAWRTHALGPCEYKTLKHESCISGPKWIIRISIDYKA</sequence>
<feature type="repeat" description="WD" evidence="3">
    <location>
        <begin position="47"/>
        <end position="88"/>
    </location>
</feature>
<evidence type="ECO:0000313" key="4">
    <source>
        <dbReference type="EMBL" id="CAE6485358.1"/>
    </source>
</evidence>
<feature type="repeat" description="WD" evidence="3">
    <location>
        <begin position="139"/>
        <end position="180"/>
    </location>
</feature>
<dbReference type="PROSITE" id="PS50294">
    <property type="entry name" value="WD_REPEATS_REGION"/>
    <property type="match status" value="6"/>
</dbReference>
<dbReference type="EMBL" id="CAJMWZ010004137">
    <property type="protein sequence ID" value="CAE6485358.1"/>
    <property type="molecule type" value="Genomic_DNA"/>
</dbReference>
<feature type="repeat" description="WD" evidence="3">
    <location>
        <begin position="266"/>
        <end position="296"/>
    </location>
</feature>
<keyword evidence="2" id="KW-0677">Repeat</keyword>
<dbReference type="InterPro" id="IPR019775">
    <property type="entry name" value="WD40_repeat_CS"/>
</dbReference>
<dbReference type="InterPro" id="IPR015943">
    <property type="entry name" value="WD40/YVTN_repeat-like_dom_sf"/>
</dbReference>
<evidence type="ECO:0000256" key="2">
    <source>
        <dbReference type="ARBA" id="ARBA00022737"/>
    </source>
</evidence>
<keyword evidence="1 3" id="KW-0853">WD repeat</keyword>
<dbReference type="PANTHER" id="PTHR22847">
    <property type="entry name" value="WD40 REPEAT PROTEIN"/>
    <property type="match status" value="1"/>
</dbReference>
<organism evidence="4 5">
    <name type="scientific">Rhizoctonia solani</name>
    <dbReference type="NCBI Taxonomy" id="456999"/>
    <lineage>
        <taxon>Eukaryota</taxon>
        <taxon>Fungi</taxon>
        <taxon>Dikarya</taxon>
        <taxon>Basidiomycota</taxon>
        <taxon>Agaricomycotina</taxon>
        <taxon>Agaricomycetes</taxon>
        <taxon>Cantharellales</taxon>
        <taxon>Ceratobasidiaceae</taxon>
        <taxon>Rhizoctonia</taxon>
    </lineage>
</organism>
<dbReference type="InterPro" id="IPR011047">
    <property type="entry name" value="Quinoprotein_ADH-like_sf"/>
</dbReference>